<dbReference type="PANTHER" id="PTHR42776">
    <property type="entry name" value="SERINE PEPTIDASE S9 FAMILY MEMBER"/>
    <property type="match status" value="1"/>
</dbReference>
<proteinExistence type="predicted"/>
<sequence length="609" mass="65724">MRPARRGAVPARALFAEPAVTEIGVSADGAWVSQLVRHRRGEALTVRRVVDGALDGVERTVARERGITAHGWLPSGDTLLYLADGGDGDRAFTVDVSTGKRGEVTPEGATGLTLVDPDTHRVLGPLLSARDPDGRLVLHRVAGAGRAAVPIDAAGEAGQWFLDRDDRLRAATRLDDDGVLHVLARSGDGWTVVRKVPPPAALSTHPVEVSADGGALLFVAPTGIGRMGLIAVDLGSGAERTVFAQDGADLDYVETHPRSRAPQLLVFAGPRARYRPLDDEARAALEGLRRMNPGDPQIVSRSWNDRTWVVRFDGADSPPAHVVWHREEGRGEPLRDPYPALRRRTLGTPRPVSFEARDGWTLDGYLTRPRTAGPEPGPMVLRVHGGPWTRDAWEFQPDPHWLAGHGYTCLQVNFRGSDGSGPRFLDAADGDWGGAPQDDLEDAVHWAVREGHAASGRVAIAGQSYGGYAALVAATMRPRLFACAVAVCAPVDLVDFVAHIRDARLPTRGYFLHRVGHPDRDRDRLARRSPLGHAASCHTPVLLAHGCADPLVPVRHTERFAAALAAAGRPTEPLLFRDEGHGIAGRRGRVRLARAVARFLAAHLDRGRR</sequence>
<evidence type="ECO:0000259" key="2">
    <source>
        <dbReference type="Pfam" id="PF00326"/>
    </source>
</evidence>
<protein>
    <submittedName>
        <fullName evidence="3">Dipeptidyl aminopeptidase/acylaminoacyl peptidase</fullName>
    </submittedName>
</protein>
<dbReference type="GO" id="GO:0004252">
    <property type="term" value="F:serine-type endopeptidase activity"/>
    <property type="evidence" value="ECO:0007669"/>
    <property type="project" value="TreeGrafter"/>
</dbReference>
<dbReference type="AlphaFoldDB" id="A0A1I5GVC8"/>
<keyword evidence="4" id="KW-1185">Reference proteome</keyword>
<dbReference type="PANTHER" id="PTHR42776:SF27">
    <property type="entry name" value="DIPEPTIDYL PEPTIDASE FAMILY MEMBER 6"/>
    <property type="match status" value="1"/>
</dbReference>
<organism evidence="3 4">
    <name type="scientific">Actinomadura madurae</name>
    <dbReference type="NCBI Taxonomy" id="1993"/>
    <lineage>
        <taxon>Bacteria</taxon>
        <taxon>Bacillati</taxon>
        <taxon>Actinomycetota</taxon>
        <taxon>Actinomycetes</taxon>
        <taxon>Streptosporangiales</taxon>
        <taxon>Thermomonosporaceae</taxon>
        <taxon>Actinomadura</taxon>
    </lineage>
</organism>
<dbReference type="InParanoid" id="A0A1I5GVC8"/>
<dbReference type="InterPro" id="IPR029058">
    <property type="entry name" value="AB_hydrolase_fold"/>
</dbReference>
<keyword evidence="3" id="KW-0645">Protease</keyword>
<dbReference type="STRING" id="1993.SAMN04489713_105422"/>
<dbReference type="EMBL" id="FOVH01000005">
    <property type="protein sequence ID" value="SFO39796.1"/>
    <property type="molecule type" value="Genomic_DNA"/>
</dbReference>
<dbReference type="Proteomes" id="UP000183413">
    <property type="component" value="Unassembled WGS sequence"/>
</dbReference>
<name>A0A1I5GVC8_9ACTN</name>
<gene>
    <name evidence="3" type="ORF">SAMN04489713_105422</name>
</gene>
<dbReference type="GO" id="GO:0004177">
    <property type="term" value="F:aminopeptidase activity"/>
    <property type="evidence" value="ECO:0007669"/>
    <property type="project" value="UniProtKB-KW"/>
</dbReference>
<dbReference type="SUPFAM" id="SSF82171">
    <property type="entry name" value="DPP6 N-terminal domain-like"/>
    <property type="match status" value="1"/>
</dbReference>
<dbReference type="InterPro" id="IPR001375">
    <property type="entry name" value="Peptidase_S9_cat"/>
</dbReference>
<dbReference type="Gene3D" id="3.40.50.1820">
    <property type="entry name" value="alpha/beta hydrolase"/>
    <property type="match status" value="1"/>
</dbReference>
<keyword evidence="3" id="KW-0031">Aminopeptidase</keyword>
<dbReference type="Pfam" id="PF00326">
    <property type="entry name" value="Peptidase_S9"/>
    <property type="match status" value="1"/>
</dbReference>
<dbReference type="eggNOG" id="COG1506">
    <property type="taxonomic scope" value="Bacteria"/>
</dbReference>
<dbReference type="GO" id="GO:0006508">
    <property type="term" value="P:proteolysis"/>
    <property type="evidence" value="ECO:0007669"/>
    <property type="project" value="InterPro"/>
</dbReference>
<keyword evidence="1" id="KW-0378">Hydrolase</keyword>
<evidence type="ECO:0000313" key="3">
    <source>
        <dbReference type="EMBL" id="SFO39796.1"/>
    </source>
</evidence>
<feature type="domain" description="Peptidase S9 prolyl oligopeptidase catalytic" evidence="2">
    <location>
        <begin position="393"/>
        <end position="605"/>
    </location>
</feature>
<dbReference type="SUPFAM" id="SSF53474">
    <property type="entry name" value="alpha/beta-Hydrolases"/>
    <property type="match status" value="1"/>
</dbReference>
<evidence type="ECO:0000313" key="4">
    <source>
        <dbReference type="Proteomes" id="UP000183413"/>
    </source>
</evidence>
<accession>A0A1I5GVC8</accession>
<reference evidence="3 4" key="1">
    <citation type="submission" date="2016-10" db="EMBL/GenBank/DDBJ databases">
        <authorList>
            <person name="de Groot N.N."/>
        </authorList>
    </citation>
    <scope>NUCLEOTIDE SEQUENCE [LARGE SCALE GENOMIC DNA]</scope>
    <source>
        <strain evidence="3 4">DSM 43067</strain>
    </source>
</reference>
<evidence type="ECO:0000256" key="1">
    <source>
        <dbReference type="ARBA" id="ARBA00022801"/>
    </source>
</evidence>